<evidence type="ECO:0000256" key="3">
    <source>
        <dbReference type="ARBA" id="ARBA00022989"/>
    </source>
</evidence>
<comment type="subcellular location">
    <subcellularLocation>
        <location evidence="1">Membrane</location>
        <topology evidence="1">Multi-pass membrane protein</topology>
    </subcellularLocation>
</comment>
<feature type="domain" description="Yip1" evidence="7">
    <location>
        <begin position="114"/>
        <end position="291"/>
    </location>
</feature>
<dbReference type="InterPro" id="IPR006977">
    <property type="entry name" value="Yip1_dom"/>
</dbReference>
<evidence type="ECO:0000256" key="2">
    <source>
        <dbReference type="ARBA" id="ARBA00022692"/>
    </source>
</evidence>
<dbReference type="GO" id="GO:0016020">
    <property type="term" value="C:membrane"/>
    <property type="evidence" value="ECO:0007669"/>
    <property type="project" value="UniProtKB-SubCell"/>
</dbReference>
<keyword evidence="3 6" id="KW-1133">Transmembrane helix</keyword>
<feature type="transmembrane region" description="Helical" evidence="6">
    <location>
        <begin position="202"/>
        <end position="222"/>
    </location>
</feature>
<gene>
    <name evidence="8" type="ORF">AMYX_22860</name>
</gene>
<organism evidence="8 9">
    <name type="scientific">Anaeromyxobacter diazotrophicus</name>
    <dbReference type="NCBI Taxonomy" id="2590199"/>
    <lineage>
        <taxon>Bacteria</taxon>
        <taxon>Pseudomonadati</taxon>
        <taxon>Myxococcota</taxon>
        <taxon>Myxococcia</taxon>
        <taxon>Myxococcales</taxon>
        <taxon>Cystobacterineae</taxon>
        <taxon>Anaeromyxobacteraceae</taxon>
        <taxon>Anaeromyxobacter</taxon>
    </lineage>
</organism>
<evidence type="ECO:0000256" key="6">
    <source>
        <dbReference type="SAM" id="Phobius"/>
    </source>
</evidence>
<feature type="compositionally biased region" description="Pro residues" evidence="5">
    <location>
        <begin position="39"/>
        <end position="49"/>
    </location>
</feature>
<feature type="transmembrane region" description="Helical" evidence="6">
    <location>
        <begin position="242"/>
        <end position="264"/>
    </location>
</feature>
<name>A0A7I9VMB1_9BACT</name>
<dbReference type="Pfam" id="PF04893">
    <property type="entry name" value="Yip1"/>
    <property type="match status" value="1"/>
</dbReference>
<keyword evidence="4 6" id="KW-0472">Membrane</keyword>
<dbReference type="AlphaFoldDB" id="A0A7I9VMB1"/>
<dbReference type="RefSeq" id="WP_176065218.1">
    <property type="nucleotide sequence ID" value="NZ_BJTG01000005.1"/>
</dbReference>
<feature type="transmembrane region" description="Helical" evidence="6">
    <location>
        <begin position="131"/>
        <end position="154"/>
    </location>
</feature>
<keyword evidence="9" id="KW-1185">Reference proteome</keyword>
<proteinExistence type="predicted"/>
<dbReference type="EMBL" id="BJTG01000005">
    <property type="protein sequence ID" value="GEJ57545.1"/>
    <property type="molecule type" value="Genomic_DNA"/>
</dbReference>
<evidence type="ECO:0000313" key="9">
    <source>
        <dbReference type="Proteomes" id="UP000503640"/>
    </source>
</evidence>
<evidence type="ECO:0000256" key="4">
    <source>
        <dbReference type="ARBA" id="ARBA00023136"/>
    </source>
</evidence>
<evidence type="ECO:0000313" key="8">
    <source>
        <dbReference type="EMBL" id="GEJ57545.1"/>
    </source>
</evidence>
<evidence type="ECO:0000256" key="5">
    <source>
        <dbReference type="SAM" id="MobiDB-lite"/>
    </source>
</evidence>
<reference evidence="9" key="1">
    <citation type="journal article" date="2020" name="Appl. Environ. Microbiol.">
        <title>Diazotrophic Anaeromyxobacter Isolates from Soils.</title>
        <authorList>
            <person name="Masuda Y."/>
            <person name="Yamanaka H."/>
            <person name="Xu Z.X."/>
            <person name="Shiratori Y."/>
            <person name="Aono T."/>
            <person name="Amachi S."/>
            <person name="Senoo K."/>
            <person name="Itoh H."/>
        </authorList>
    </citation>
    <scope>NUCLEOTIDE SEQUENCE [LARGE SCALE GENOMIC DNA]</scope>
    <source>
        <strain evidence="9">R267</strain>
    </source>
</reference>
<accession>A0A7I9VMB1</accession>
<keyword evidence="2 6" id="KW-0812">Transmembrane</keyword>
<feature type="transmembrane region" description="Helical" evidence="6">
    <location>
        <begin position="276"/>
        <end position="302"/>
    </location>
</feature>
<evidence type="ECO:0000256" key="1">
    <source>
        <dbReference type="ARBA" id="ARBA00004141"/>
    </source>
</evidence>
<dbReference type="Proteomes" id="UP000503640">
    <property type="component" value="Unassembled WGS sequence"/>
</dbReference>
<protein>
    <recommendedName>
        <fullName evidence="7">Yip1 domain-containing protein</fullName>
    </recommendedName>
</protein>
<feature type="region of interest" description="Disordered" evidence="5">
    <location>
        <begin position="36"/>
        <end position="91"/>
    </location>
</feature>
<feature type="compositionally biased region" description="Pro residues" evidence="5">
    <location>
        <begin position="59"/>
        <end position="89"/>
    </location>
</feature>
<sequence length="322" mass="32859">MRARCFRCQETFETDHFGTQRCPSCGAEVYLPDPAAAAAPPPQPPPSLPPAGAGGPGWGAPPPGWSAPASPPPGWGPVPPGAVPPPAEQPAPFAERARRGFVASYVETWKLAALDPVRFFRQVRVDDPRSAVLFGAIALTIGNWVALVFSYLSASATLSFVAQLTRRMHGRVDTLPLLEAVGGLTLKSLVAQLVLTPVMAVVALYLLAGLFHLLLLVVRGAGRGFPATLTVVGYVSGLMLLRALPVCGGLVAMVWFVVAAVHGLSEAQRCGSGKAAFAVLGPVALACLCACLAGVVAGVAGVSGLGGLPGLDGGTPPPGTGI</sequence>
<comment type="caution">
    <text evidence="8">The sequence shown here is derived from an EMBL/GenBank/DDBJ whole genome shotgun (WGS) entry which is preliminary data.</text>
</comment>
<evidence type="ECO:0000259" key="7">
    <source>
        <dbReference type="Pfam" id="PF04893"/>
    </source>
</evidence>